<dbReference type="PROSITE" id="PS50076">
    <property type="entry name" value="DNAJ_2"/>
    <property type="match status" value="1"/>
</dbReference>
<dbReference type="Proteomes" id="UP000219285">
    <property type="component" value="Chromosome"/>
</dbReference>
<reference evidence="3 4" key="2">
    <citation type="submission" date="2020-04" db="EMBL/GenBank/DDBJ databases">
        <title>Complete genome sequence of Alteromonas pelagimontana 5.12T.</title>
        <authorList>
            <person name="Sinha R.K."/>
            <person name="Krishnan K.P."/>
            <person name="Kurian J.P."/>
        </authorList>
    </citation>
    <scope>NUCLEOTIDE SEQUENCE [LARGE SCALE GENOMIC DNA]</scope>
    <source>
        <strain evidence="3 4">5.12</strain>
    </source>
</reference>
<keyword evidence="1" id="KW-0143">Chaperone</keyword>
<feature type="domain" description="J" evidence="2">
    <location>
        <begin position="153"/>
        <end position="208"/>
    </location>
</feature>
<dbReference type="CDD" id="cd06257">
    <property type="entry name" value="DnaJ"/>
    <property type="match status" value="1"/>
</dbReference>
<evidence type="ECO:0000256" key="1">
    <source>
        <dbReference type="ARBA" id="ARBA00023186"/>
    </source>
</evidence>
<dbReference type="SUPFAM" id="SSF46565">
    <property type="entry name" value="Chaperone J-domain"/>
    <property type="match status" value="1"/>
</dbReference>
<dbReference type="OrthoDB" id="581986at2"/>
<sequence length="210" mass="24190">MRQVFQQQLFSALISLQSQLQQGLSEYSLLQILQSPPYSLIDKNALRDSLSLFRCHFVLFNALYQLRCQWLKEKHGVLSIHATQIKLAPYQAMPEGLTTEDPLQSYYLDWQNFTDTSKQDVDGLIDGFWRQMAGEKGLHVGGAEQKNAEQEKQARQVLLIAEATTLSLPLIKRQYKKLLHQLHPDKGGNEDEAKMLIWAYQLLRAQIDVF</sequence>
<dbReference type="InterPro" id="IPR036869">
    <property type="entry name" value="J_dom_sf"/>
</dbReference>
<protein>
    <submittedName>
        <fullName evidence="3">Molecular chaperone DnaJ</fullName>
    </submittedName>
</protein>
<accession>A0A6M4MDB0</accession>
<organism evidence="3 4">
    <name type="scientific">Alteromonas pelagimontana</name>
    <dbReference type="NCBI Taxonomy" id="1858656"/>
    <lineage>
        <taxon>Bacteria</taxon>
        <taxon>Pseudomonadati</taxon>
        <taxon>Pseudomonadota</taxon>
        <taxon>Gammaproteobacteria</taxon>
        <taxon>Alteromonadales</taxon>
        <taxon>Alteromonadaceae</taxon>
        <taxon>Alteromonas/Salinimonas group</taxon>
        <taxon>Alteromonas</taxon>
    </lineage>
</organism>
<name>A0A6M4MDB0_9ALTE</name>
<dbReference type="AlphaFoldDB" id="A0A6M4MDB0"/>
<dbReference type="InterPro" id="IPR001623">
    <property type="entry name" value="DnaJ_domain"/>
</dbReference>
<keyword evidence="4" id="KW-1185">Reference proteome</keyword>
<dbReference type="KEGG" id="apel:CA267_010465"/>
<evidence type="ECO:0000313" key="3">
    <source>
        <dbReference type="EMBL" id="QJR81171.1"/>
    </source>
</evidence>
<dbReference type="EMBL" id="CP052766">
    <property type="protein sequence ID" value="QJR81171.1"/>
    <property type="molecule type" value="Genomic_DNA"/>
</dbReference>
<dbReference type="InterPro" id="IPR021059">
    <property type="entry name" value="DnaJ-related_N"/>
</dbReference>
<proteinExistence type="predicted"/>
<evidence type="ECO:0000313" key="4">
    <source>
        <dbReference type="Proteomes" id="UP000219285"/>
    </source>
</evidence>
<dbReference type="Gene3D" id="1.10.287.110">
    <property type="entry name" value="DnaJ domain"/>
    <property type="match status" value="1"/>
</dbReference>
<gene>
    <name evidence="3" type="ORF">CA267_010465</name>
</gene>
<evidence type="ECO:0000259" key="2">
    <source>
        <dbReference type="PROSITE" id="PS50076"/>
    </source>
</evidence>
<reference evidence="4" key="1">
    <citation type="submission" date="2014-12" db="EMBL/GenBank/DDBJ databases">
        <title>Complete genome sequence of a multi-drug resistant Klebsiella pneumoniae.</title>
        <authorList>
            <person name="Hua X."/>
            <person name="Chen Q."/>
            <person name="Li X."/>
            <person name="Feng Y."/>
            <person name="Ruan Z."/>
            <person name="Yu Y."/>
        </authorList>
    </citation>
    <scope>NUCLEOTIDE SEQUENCE [LARGE SCALE GENOMIC DNA]</scope>
    <source>
        <strain evidence="4">5.12</strain>
    </source>
</reference>
<dbReference type="Pfam" id="PF12339">
    <property type="entry name" value="DNAJ_related"/>
    <property type="match status" value="1"/>
</dbReference>
<dbReference type="RefSeq" id="WP_075607536.1">
    <property type="nucleotide sequence ID" value="NZ_CP052766.1"/>
</dbReference>